<name>A0A0E9UZV5_ANGAN</name>
<sequence length="78" mass="8614">MLKDIFSRTLCNFGVHNLQIGAHNPTSLAASPQRKIHTAHTVTTGDTLLKSALCKYARLSIQSIFIAVFAEDMQRSKV</sequence>
<proteinExistence type="predicted"/>
<reference evidence="1" key="1">
    <citation type="submission" date="2014-11" db="EMBL/GenBank/DDBJ databases">
        <authorList>
            <person name="Amaro Gonzalez C."/>
        </authorList>
    </citation>
    <scope>NUCLEOTIDE SEQUENCE</scope>
</reference>
<evidence type="ECO:0000313" key="1">
    <source>
        <dbReference type="EMBL" id="JAH70528.1"/>
    </source>
</evidence>
<dbReference type="EMBL" id="GBXM01038049">
    <property type="protein sequence ID" value="JAH70528.1"/>
    <property type="molecule type" value="Transcribed_RNA"/>
</dbReference>
<reference evidence="1" key="2">
    <citation type="journal article" date="2015" name="Fish Shellfish Immunol.">
        <title>Early steps in the European eel (Anguilla anguilla)-Vibrio vulnificus interaction in the gills: Role of the RtxA13 toxin.</title>
        <authorList>
            <person name="Callol A."/>
            <person name="Pajuelo D."/>
            <person name="Ebbesson L."/>
            <person name="Teles M."/>
            <person name="MacKenzie S."/>
            <person name="Amaro C."/>
        </authorList>
    </citation>
    <scope>NUCLEOTIDE SEQUENCE</scope>
</reference>
<protein>
    <submittedName>
        <fullName evidence="1">Uncharacterized protein</fullName>
    </submittedName>
</protein>
<organism evidence="1">
    <name type="scientific">Anguilla anguilla</name>
    <name type="common">European freshwater eel</name>
    <name type="synonym">Muraena anguilla</name>
    <dbReference type="NCBI Taxonomy" id="7936"/>
    <lineage>
        <taxon>Eukaryota</taxon>
        <taxon>Metazoa</taxon>
        <taxon>Chordata</taxon>
        <taxon>Craniata</taxon>
        <taxon>Vertebrata</taxon>
        <taxon>Euteleostomi</taxon>
        <taxon>Actinopterygii</taxon>
        <taxon>Neopterygii</taxon>
        <taxon>Teleostei</taxon>
        <taxon>Anguilliformes</taxon>
        <taxon>Anguillidae</taxon>
        <taxon>Anguilla</taxon>
    </lineage>
</organism>
<accession>A0A0E9UZV5</accession>
<dbReference type="AlphaFoldDB" id="A0A0E9UZV5"/>